<keyword evidence="2" id="KW-0813">Transport</keyword>
<dbReference type="Proteomes" id="UP001276854">
    <property type="component" value="Unassembled WGS sequence"/>
</dbReference>
<evidence type="ECO:0000256" key="2">
    <source>
        <dbReference type="ARBA" id="ARBA00022448"/>
    </source>
</evidence>
<dbReference type="RefSeq" id="WP_318066811.1">
    <property type="nucleotide sequence ID" value="NZ_JAWONS010000329.1"/>
</dbReference>
<proteinExistence type="predicted"/>
<dbReference type="PANTHER" id="PTHR23504">
    <property type="entry name" value="MAJOR FACILITATOR SUPERFAMILY DOMAIN-CONTAINING PROTEIN 10"/>
    <property type="match status" value="1"/>
</dbReference>
<feature type="transmembrane region" description="Helical" evidence="6">
    <location>
        <begin position="7"/>
        <end position="29"/>
    </location>
</feature>
<dbReference type="PRINTS" id="PR01035">
    <property type="entry name" value="TCRTETA"/>
</dbReference>
<evidence type="ECO:0000256" key="5">
    <source>
        <dbReference type="ARBA" id="ARBA00023136"/>
    </source>
</evidence>
<dbReference type="PROSITE" id="PS50850">
    <property type="entry name" value="MFS"/>
    <property type="match status" value="1"/>
</dbReference>
<feature type="transmembrane region" description="Helical" evidence="6">
    <location>
        <begin position="200"/>
        <end position="230"/>
    </location>
</feature>
<reference evidence="8 9" key="1">
    <citation type="submission" date="2023-10" db="EMBL/GenBank/DDBJ databases">
        <title>A novel Glycoside Hydrolase 43-Like Enzyme from Clostrdium boliviensis is an Endo-xylanase, and a Candidate for Xylooligosaccharides Production from Different Xylan Substrates.</title>
        <authorList>
            <person name="Alvarez M.T."/>
            <person name="Rocabado-Villegas L.R."/>
            <person name="Salas-Veizaga D.M."/>
            <person name="Linares-Pasten J.A."/>
            <person name="Gudmundsdottir E.E."/>
            <person name="Hreggvidsson G.O."/>
            <person name="Adlercreutz P."/>
            <person name="Nordberg Karlsson E."/>
        </authorList>
    </citation>
    <scope>NUCLEOTIDE SEQUENCE [LARGE SCALE GENOMIC DNA]</scope>
    <source>
        <strain evidence="8 9">E-1</strain>
    </source>
</reference>
<organism evidence="8 9">
    <name type="scientific">Clostridium boliviensis</name>
    <dbReference type="NCBI Taxonomy" id="318465"/>
    <lineage>
        <taxon>Bacteria</taxon>
        <taxon>Bacillati</taxon>
        <taxon>Bacillota</taxon>
        <taxon>Clostridia</taxon>
        <taxon>Eubacteriales</taxon>
        <taxon>Clostridiaceae</taxon>
        <taxon>Clostridium</taxon>
    </lineage>
</organism>
<keyword evidence="9" id="KW-1185">Reference proteome</keyword>
<feature type="transmembrane region" description="Helical" evidence="6">
    <location>
        <begin position="329"/>
        <end position="351"/>
    </location>
</feature>
<evidence type="ECO:0000256" key="1">
    <source>
        <dbReference type="ARBA" id="ARBA00004651"/>
    </source>
</evidence>
<dbReference type="InterPro" id="IPR036259">
    <property type="entry name" value="MFS_trans_sf"/>
</dbReference>
<evidence type="ECO:0000256" key="3">
    <source>
        <dbReference type="ARBA" id="ARBA00022692"/>
    </source>
</evidence>
<feature type="transmembrane region" description="Helical" evidence="6">
    <location>
        <begin position="96"/>
        <end position="118"/>
    </location>
</feature>
<keyword evidence="3 6" id="KW-0812">Transmembrane</keyword>
<evidence type="ECO:0000313" key="9">
    <source>
        <dbReference type="Proteomes" id="UP001276854"/>
    </source>
</evidence>
<evidence type="ECO:0000256" key="6">
    <source>
        <dbReference type="SAM" id="Phobius"/>
    </source>
</evidence>
<feature type="transmembrane region" description="Helical" evidence="6">
    <location>
        <begin position="158"/>
        <end position="179"/>
    </location>
</feature>
<feature type="transmembrane region" description="Helical" evidence="6">
    <location>
        <begin position="41"/>
        <end position="59"/>
    </location>
</feature>
<feature type="transmembrane region" description="Helical" evidence="6">
    <location>
        <begin position="242"/>
        <end position="263"/>
    </location>
</feature>
<name>A0ABU4GSW7_9CLOT</name>
<dbReference type="SUPFAM" id="SSF103473">
    <property type="entry name" value="MFS general substrate transporter"/>
    <property type="match status" value="1"/>
</dbReference>
<evidence type="ECO:0000256" key="4">
    <source>
        <dbReference type="ARBA" id="ARBA00022989"/>
    </source>
</evidence>
<dbReference type="InterPro" id="IPR001958">
    <property type="entry name" value="Tet-R_TetA/multi-R_MdtG-like"/>
</dbReference>
<protein>
    <submittedName>
        <fullName evidence="8">MFS transporter</fullName>
    </submittedName>
</protein>
<comment type="caution">
    <text evidence="8">The sequence shown here is derived from an EMBL/GenBank/DDBJ whole genome shotgun (WGS) entry which is preliminary data.</text>
</comment>
<gene>
    <name evidence="8" type="ORF">RZO55_24060</name>
</gene>
<dbReference type="PANTHER" id="PTHR23504:SF15">
    <property type="entry name" value="MAJOR FACILITATOR SUPERFAMILY (MFS) PROFILE DOMAIN-CONTAINING PROTEIN"/>
    <property type="match status" value="1"/>
</dbReference>
<dbReference type="Gene3D" id="1.20.1250.20">
    <property type="entry name" value="MFS general substrate transporter like domains"/>
    <property type="match status" value="1"/>
</dbReference>
<keyword evidence="5 6" id="KW-0472">Membrane</keyword>
<feature type="domain" description="Major facilitator superfamily (MFS) profile" evidence="7">
    <location>
        <begin position="5"/>
        <end position="381"/>
    </location>
</feature>
<evidence type="ECO:0000313" key="8">
    <source>
        <dbReference type="EMBL" id="MDW2800648.1"/>
    </source>
</evidence>
<dbReference type="Pfam" id="PF07690">
    <property type="entry name" value="MFS_1"/>
    <property type="match status" value="1"/>
</dbReference>
<feature type="transmembrane region" description="Helical" evidence="6">
    <location>
        <begin position="270"/>
        <end position="290"/>
    </location>
</feature>
<evidence type="ECO:0000259" key="7">
    <source>
        <dbReference type="PROSITE" id="PS50850"/>
    </source>
</evidence>
<feature type="transmembrane region" description="Helical" evidence="6">
    <location>
        <begin position="130"/>
        <end position="152"/>
    </location>
</feature>
<accession>A0ABU4GSW7</accession>
<feature type="transmembrane region" description="Helical" evidence="6">
    <location>
        <begin position="296"/>
        <end position="317"/>
    </location>
</feature>
<keyword evidence="4 6" id="KW-1133">Transmembrane helix</keyword>
<comment type="subcellular location">
    <subcellularLocation>
        <location evidence="1">Cell membrane</location>
        <topology evidence="1">Multi-pass membrane protein</topology>
    </subcellularLocation>
</comment>
<sequence length="384" mass="40918">MKNKSILILYLVCFVVSLGYSLVLPVMPYYMESFGAGGRELGWLTAIYALMQTICAPFWGALSDRIGRKPVLSIGMLGYAVSLFLFGLASSIETLFIARGLSGILSSASAASAMAYVGDSVSNEERSRNMGQLGAAMSVGAVIGPVLGGTLANYTITLPFFTGAAISFVAFILILTILPESLTRSNTTRSIKFSFMPNTLLGPAKTILILIFLSRLCQTGFQGIIGLYLVDKFRLSTQQIGFVWMVLAVSLVLSQGILTGFLAKIFKDSKLILIGLTGGGVFILAMMLSTGFFSTIFILVMLAVSIALTVPTLNASLSTKAEKNKGTIMGIGTTVGNLSKVVGPLLFGYLYEVNIELPYAIGGSIFFLAAVICFLSIRKGAEIH</sequence>
<dbReference type="InterPro" id="IPR011701">
    <property type="entry name" value="MFS"/>
</dbReference>
<dbReference type="CDD" id="cd17325">
    <property type="entry name" value="MFS_MdtG_SLC18_like"/>
    <property type="match status" value="1"/>
</dbReference>
<feature type="transmembrane region" description="Helical" evidence="6">
    <location>
        <begin position="357"/>
        <end position="377"/>
    </location>
</feature>
<feature type="transmembrane region" description="Helical" evidence="6">
    <location>
        <begin position="71"/>
        <end position="90"/>
    </location>
</feature>
<dbReference type="InterPro" id="IPR020846">
    <property type="entry name" value="MFS_dom"/>
</dbReference>
<dbReference type="EMBL" id="JAWONS010000329">
    <property type="protein sequence ID" value="MDW2800648.1"/>
    <property type="molecule type" value="Genomic_DNA"/>
</dbReference>